<evidence type="ECO:0000256" key="1">
    <source>
        <dbReference type="ARBA" id="ARBA00001967"/>
    </source>
</evidence>
<reference evidence="7 8" key="1">
    <citation type="submission" date="2012-05" db="EMBL/GenBank/DDBJ databases">
        <authorList>
            <person name="Weinstock G."/>
            <person name="Sodergren E."/>
            <person name="Lobos E.A."/>
            <person name="Fulton L."/>
            <person name="Fulton R."/>
            <person name="Courtney L."/>
            <person name="Fronick C."/>
            <person name="O'Laughlin M."/>
            <person name="Godfrey J."/>
            <person name="Wilson R.M."/>
            <person name="Miner T."/>
            <person name="Farmer C."/>
            <person name="Delehaunty K."/>
            <person name="Cordes M."/>
            <person name="Minx P."/>
            <person name="Tomlinson C."/>
            <person name="Chen J."/>
            <person name="Wollam A."/>
            <person name="Pepin K.H."/>
            <person name="Bhonagiri V."/>
            <person name="Zhang X."/>
            <person name="Suruliraj S."/>
            <person name="Warren W."/>
            <person name="Mitreva M."/>
            <person name="Mardis E.R."/>
            <person name="Wilson R.K."/>
        </authorList>
    </citation>
    <scope>NUCLEOTIDE SEQUENCE [LARGE SCALE GENOMIC DNA]</scope>
    <source>
        <strain evidence="7 8">F0235</strain>
    </source>
</reference>
<feature type="binding site" evidence="6">
    <location>
        <position position="64"/>
    </location>
    <ligand>
        <name>Fe cation</name>
        <dbReference type="ChEBI" id="CHEBI:24875"/>
    </ligand>
</feature>
<dbReference type="GO" id="GO:0016151">
    <property type="term" value="F:nickel cation binding"/>
    <property type="evidence" value="ECO:0007669"/>
    <property type="project" value="InterPro"/>
</dbReference>
<name>L1M830_9CORY</name>
<dbReference type="STRING" id="1035195.HMPREF9997_02719"/>
<evidence type="ECO:0000256" key="2">
    <source>
        <dbReference type="ARBA" id="ARBA00009292"/>
    </source>
</evidence>
<gene>
    <name evidence="7" type="ORF">HMPREF9997_02719</name>
</gene>
<feature type="binding site" evidence="6">
    <location>
        <position position="351"/>
    </location>
    <ligand>
        <name>Fe cation</name>
        <dbReference type="ChEBI" id="CHEBI:24875"/>
    </ligand>
</feature>
<proteinExistence type="inferred from homology"/>
<keyword evidence="8" id="KW-1185">Reference proteome</keyword>
<dbReference type="RefSeq" id="WP_006062522.1">
    <property type="nucleotide sequence ID" value="NZ_KB290826.1"/>
</dbReference>
<protein>
    <recommendedName>
        <fullName evidence="9">Nickel-dependent hydrogenase</fullName>
    </recommendedName>
</protein>
<keyword evidence="5" id="KW-0560">Oxidoreductase</keyword>
<dbReference type="Pfam" id="PF00374">
    <property type="entry name" value="NiFeSe_Hases"/>
    <property type="match status" value="1"/>
</dbReference>
<comment type="caution">
    <text evidence="7">The sequence shown here is derived from an EMBL/GenBank/DDBJ whole genome shotgun (WGS) entry which is preliminary data.</text>
</comment>
<evidence type="ECO:0000256" key="5">
    <source>
        <dbReference type="ARBA" id="ARBA00023002"/>
    </source>
</evidence>
<evidence type="ECO:0000313" key="7">
    <source>
        <dbReference type="EMBL" id="EKX87393.1"/>
    </source>
</evidence>
<dbReference type="HOGENOM" id="CLU_044556_1_0_11"/>
<keyword evidence="3 6" id="KW-0533">Nickel</keyword>
<dbReference type="PANTHER" id="PTHR43600:SF2">
    <property type="entry name" value="F420-NON-REDUCING HYDROGENASE VHU SUBUNIT A"/>
    <property type="match status" value="1"/>
</dbReference>
<accession>L1M830</accession>
<comment type="similarity">
    <text evidence="2">Belongs to the [NiFe]/[NiFeSe] hydrogenase large subunit family.</text>
</comment>
<evidence type="ECO:0000313" key="8">
    <source>
        <dbReference type="Proteomes" id="UP000010445"/>
    </source>
</evidence>
<dbReference type="InterPro" id="IPR029014">
    <property type="entry name" value="NiFe-Hase_large"/>
</dbReference>
<dbReference type="Gene3D" id="1.10.645.10">
    <property type="entry name" value="Cytochrome-c3 Hydrogenase, chain B"/>
    <property type="match status" value="1"/>
</dbReference>
<organism evidence="7 8">
    <name type="scientific">Corynebacterium durum F0235</name>
    <dbReference type="NCBI Taxonomy" id="1035195"/>
    <lineage>
        <taxon>Bacteria</taxon>
        <taxon>Bacillati</taxon>
        <taxon>Actinomycetota</taxon>
        <taxon>Actinomycetes</taxon>
        <taxon>Mycobacteriales</taxon>
        <taxon>Corynebacteriaceae</taxon>
        <taxon>Corynebacterium</taxon>
    </lineage>
</organism>
<dbReference type="EMBL" id="AMEM01000044">
    <property type="protein sequence ID" value="EKX87393.1"/>
    <property type="molecule type" value="Genomic_DNA"/>
</dbReference>
<keyword evidence="4 6" id="KW-0479">Metal-binding</keyword>
<dbReference type="Proteomes" id="UP000010445">
    <property type="component" value="Unassembled WGS sequence"/>
</dbReference>
<dbReference type="PATRIC" id="fig|1035195.3.peg.2435"/>
<evidence type="ECO:0008006" key="9">
    <source>
        <dbReference type="Google" id="ProtNLM"/>
    </source>
</evidence>
<keyword evidence="6" id="KW-0460">Magnesium</keyword>
<dbReference type="OrthoDB" id="9761717at2"/>
<dbReference type="InterPro" id="IPR001501">
    <property type="entry name" value="Ni-dep_hyd_lsu"/>
</dbReference>
<feature type="binding site" evidence="6">
    <location>
        <position position="317"/>
    </location>
    <ligand>
        <name>Mg(2+)</name>
        <dbReference type="ChEBI" id="CHEBI:18420"/>
    </ligand>
</feature>
<feature type="binding site" evidence="6">
    <location>
        <position position="64"/>
    </location>
    <ligand>
        <name>Ni(2+)</name>
        <dbReference type="ChEBI" id="CHEBI:49786"/>
    </ligand>
</feature>
<evidence type="ECO:0000256" key="3">
    <source>
        <dbReference type="ARBA" id="ARBA00022596"/>
    </source>
</evidence>
<dbReference type="GO" id="GO:0016491">
    <property type="term" value="F:oxidoreductase activity"/>
    <property type="evidence" value="ECO:0007669"/>
    <property type="project" value="UniProtKB-KW"/>
</dbReference>
<sequence length="368" mass="39317">MSTTLRLDQFVDPNEATVIYTRDDSGTIIDARFDLSGLPRLDPMLIGRPATDVPDIVKRLCGICPVTHHLAGTRALDVLIDAPITPTARAVRALLHHGSLIDAAAPKLFSTNQELAIQLKRFGKAVMAAAGCPGHFPDVAIPGGVRAAANPDRVAALVIPELPEALAVDILVPDYDGYDLAVTSDNGELDPLGTHIAVHRSGHIELFPIQDWPRRVHETQPGTPAPRPVIGDRPYRVGPWAQQRIAASTSNPTVGMIQRSLDAIAELTHNPALIDGAVVAEGQLRAGVGVGVVDGPRGLLVHVYTVDDAGVLVDCQILTPTAQNEWWLSGMLREFADVESSIRTADPCLPCSSAPPGQMNVTIKEERL</sequence>
<comment type="cofactor">
    <cofactor evidence="1 6">
        <name>Ni(2+)</name>
        <dbReference type="ChEBI" id="CHEBI:49786"/>
    </cofactor>
</comment>
<dbReference type="SUPFAM" id="SSF56762">
    <property type="entry name" value="HydB/Nqo4-like"/>
    <property type="match status" value="1"/>
</dbReference>
<keyword evidence="6" id="KW-0408">Iron</keyword>
<comment type="cofactor">
    <cofactor evidence="6">
        <name>Fe cation</name>
        <dbReference type="ChEBI" id="CHEBI:24875"/>
    </cofactor>
</comment>
<dbReference type="AlphaFoldDB" id="L1M830"/>
<feature type="binding site" evidence="6">
    <location>
        <position position="61"/>
    </location>
    <ligand>
        <name>Ni(2+)</name>
        <dbReference type="ChEBI" id="CHEBI:49786"/>
    </ligand>
</feature>
<dbReference type="eggNOG" id="COG3259">
    <property type="taxonomic scope" value="Bacteria"/>
</dbReference>
<evidence type="ECO:0000256" key="4">
    <source>
        <dbReference type="ARBA" id="ARBA00022723"/>
    </source>
</evidence>
<feature type="binding site" evidence="6">
    <location>
        <position position="348"/>
    </location>
    <ligand>
        <name>Ni(2+)</name>
        <dbReference type="ChEBI" id="CHEBI:49786"/>
    </ligand>
</feature>
<dbReference type="PANTHER" id="PTHR43600">
    <property type="entry name" value="COENZYME F420 HYDROGENASE, SUBUNIT ALPHA"/>
    <property type="match status" value="1"/>
</dbReference>
<evidence type="ECO:0000256" key="6">
    <source>
        <dbReference type="PIRSR" id="PIRSR601501-1"/>
    </source>
</evidence>